<evidence type="ECO:0000256" key="8">
    <source>
        <dbReference type="ARBA" id="ARBA00023012"/>
    </source>
</evidence>
<dbReference type="EMBL" id="JAEPRB010000230">
    <property type="protein sequence ID" value="KAG2218430.1"/>
    <property type="molecule type" value="Genomic_DNA"/>
</dbReference>
<dbReference type="PANTHER" id="PTHR45339">
    <property type="entry name" value="HYBRID SIGNAL TRANSDUCTION HISTIDINE KINASE J"/>
    <property type="match status" value="1"/>
</dbReference>
<feature type="compositionally biased region" description="Polar residues" evidence="9">
    <location>
        <begin position="230"/>
        <end position="245"/>
    </location>
</feature>
<dbReference type="PROSITE" id="PS50109">
    <property type="entry name" value="HIS_KIN"/>
    <property type="match status" value="1"/>
</dbReference>
<dbReference type="GO" id="GO:0005524">
    <property type="term" value="F:ATP binding"/>
    <property type="evidence" value="ECO:0007669"/>
    <property type="project" value="UniProtKB-KW"/>
</dbReference>
<evidence type="ECO:0000256" key="3">
    <source>
        <dbReference type="ARBA" id="ARBA00022553"/>
    </source>
</evidence>
<evidence type="ECO:0000256" key="2">
    <source>
        <dbReference type="ARBA" id="ARBA00012438"/>
    </source>
</evidence>
<feature type="domain" description="Histidine kinase" evidence="10">
    <location>
        <begin position="84"/>
        <end position="239"/>
    </location>
</feature>
<dbReference type="OrthoDB" id="2288420at2759"/>
<keyword evidence="8" id="KW-0902">Two-component regulatory system</keyword>
<keyword evidence="6" id="KW-0418">Kinase</keyword>
<organism evidence="11 12">
    <name type="scientific">Circinella minor</name>
    <dbReference type="NCBI Taxonomy" id="1195481"/>
    <lineage>
        <taxon>Eukaryota</taxon>
        <taxon>Fungi</taxon>
        <taxon>Fungi incertae sedis</taxon>
        <taxon>Mucoromycota</taxon>
        <taxon>Mucoromycotina</taxon>
        <taxon>Mucoromycetes</taxon>
        <taxon>Mucorales</taxon>
        <taxon>Lichtheimiaceae</taxon>
        <taxon>Circinella</taxon>
    </lineage>
</organism>
<dbReference type="AlphaFoldDB" id="A0A8H7RXH8"/>
<protein>
    <recommendedName>
        <fullName evidence="2">histidine kinase</fullName>
        <ecNumber evidence="2">2.7.13.3</ecNumber>
    </recommendedName>
</protein>
<sequence length="245" mass="27465">MDSRIGAFDPYTGSDNVVDNMAVLLEKYANDMEDLVRKRTANLQQRTLELEEERARTQTLLKDLKLAKEVAEKAATSKQEFLANMSHEIRTPMNAVIGMSRMLMESDLPPDLYDCAETIESSGNHLMALIDDILDYSKIESGHLTLERGLLDMTYVIESAMKLVASNFLGKGVVLWYNVDENLPTQVYGDLVRLRQILLNLLSNAFKFTATGFVCVKVAVDPNHEPPKADNNSGDNNNGKWVSYV</sequence>
<keyword evidence="5" id="KW-0547">Nucleotide-binding</keyword>
<evidence type="ECO:0000313" key="12">
    <source>
        <dbReference type="Proteomes" id="UP000646827"/>
    </source>
</evidence>
<dbReference type="Proteomes" id="UP000646827">
    <property type="component" value="Unassembled WGS sequence"/>
</dbReference>
<dbReference type="Gene3D" id="3.30.565.10">
    <property type="entry name" value="Histidine kinase-like ATPase, C-terminal domain"/>
    <property type="match status" value="1"/>
</dbReference>
<dbReference type="PANTHER" id="PTHR45339:SF1">
    <property type="entry name" value="HYBRID SIGNAL TRANSDUCTION HISTIDINE KINASE J"/>
    <property type="match status" value="1"/>
</dbReference>
<dbReference type="FunFam" id="1.10.287.130:FF:000002">
    <property type="entry name" value="Two-component osmosensing histidine kinase"/>
    <property type="match status" value="1"/>
</dbReference>
<evidence type="ECO:0000256" key="9">
    <source>
        <dbReference type="SAM" id="MobiDB-lite"/>
    </source>
</evidence>
<dbReference type="InterPro" id="IPR036097">
    <property type="entry name" value="HisK_dim/P_sf"/>
</dbReference>
<gene>
    <name evidence="11" type="ORF">INT45_013174</name>
</gene>
<feature type="non-terminal residue" evidence="11">
    <location>
        <position position="1"/>
    </location>
</feature>
<evidence type="ECO:0000259" key="10">
    <source>
        <dbReference type="PROSITE" id="PS50109"/>
    </source>
</evidence>
<evidence type="ECO:0000256" key="5">
    <source>
        <dbReference type="ARBA" id="ARBA00022741"/>
    </source>
</evidence>
<evidence type="ECO:0000256" key="4">
    <source>
        <dbReference type="ARBA" id="ARBA00022679"/>
    </source>
</evidence>
<name>A0A8H7RXH8_9FUNG</name>
<dbReference type="InterPro" id="IPR003661">
    <property type="entry name" value="HisK_dim/P_dom"/>
</dbReference>
<dbReference type="Pfam" id="PF00512">
    <property type="entry name" value="HisKA"/>
    <property type="match status" value="1"/>
</dbReference>
<feature type="region of interest" description="Disordered" evidence="9">
    <location>
        <begin position="224"/>
        <end position="245"/>
    </location>
</feature>
<reference evidence="11 12" key="1">
    <citation type="submission" date="2020-12" db="EMBL/GenBank/DDBJ databases">
        <title>Metabolic potential, ecology and presence of endohyphal bacteria is reflected in genomic diversity of Mucoromycotina.</title>
        <authorList>
            <person name="Muszewska A."/>
            <person name="Okrasinska A."/>
            <person name="Steczkiewicz K."/>
            <person name="Drgas O."/>
            <person name="Orlowska M."/>
            <person name="Perlinska-Lenart U."/>
            <person name="Aleksandrzak-Piekarczyk T."/>
            <person name="Szatraj K."/>
            <person name="Zielenkiewicz U."/>
            <person name="Pilsyk S."/>
            <person name="Malc E."/>
            <person name="Mieczkowski P."/>
            <person name="Kruszewska J.S."/>
            <person name="Biernat P."/>
            <person name="Pawlowska J."/>
        </authorList>
    </citation>
    <scope>NUCLEOTIDE SEQUENCE [LARGE SCALE GENOMIC DNA]</scope>
    <source>
        <strain evidence="11 12">CBS 142.35</strain>
    </source>
</reference>
<dbReference type="SUPFAM" id="SSF47384">
    <property type="entry name" value="Homodimeric domain of signal transducing histidine kinase"/>
    <property type="match status" value="1"/>
</dbReference>
<dbReference type="GO" id="GO:0000155">
    <property type="term" value="F:phosphorelay sensor kinase activity"/>
    <property type="evidence" value="ECO:0007669"/>
    <property type="project" value="InterPro"/>
</dbReference>
<dbReference type="CDD" id="cd00082">
    <property type="entry name" value="HisKA"/>
    <property type="match status" value="1"/>
</dbReference>
<evidence type="ECO:0000313" key="11">
    <source>
        <dbReference type="EMBL" id="KAG2218430.1"/>
    </source>
</evidence>
<dbReference type="InterPro" id="IPR036890">
    <property type="entry name" value="HATPase_C_sf"/>
</dbReference>
<keyword evidence="3" id="KW-0597">Phosphoprotein</keyword>
<comment type="caution">
    <text evidence="11">The sequence shown here is derived from an EMBL/GenBank/DDBJ whole genome shotgun (WGS) entry which is preliminary data.</text>
</comment>
<keyword evidence="4" id="KW-0808">Transferase</keyword>
<comment type="catalytic activity">
    <reaction evidence="1">
        <text>ATP + protein L-histidine = ADP + protein N-phospho-L-histidine.</text>
        <dbReference type="EC" id="2.7.13.3"/>
    </reaction>
</comment>
<evidence type="ECO:0000256" key="7">
    <source>
        <dbReference type="ARBA" id="ARBA00022840"/>
    </source>
</evidence>
<dbReference type="SUPFAM" id="SSF55874">
    <property type="entry name" value="ATPase domain of HSP90 chaperone/DNA topoisomerase II/histidine kinase"/>
    <property type="match status" value="1"/>
</dbReference>
<evidence type="ECO:0000256" key="1">
    <source>
        <dbReference type="ARBA" id="ARBA00000085"/>
    </source>
</evidence>
<dbReference type="EC" id="2.7.13.3" evidence="2"/>
<dbReference type="Gene3D" id="1.10.287.130">
    <property type="match status" value="1"/>
</dbReference>
<keyword evidence="7" id="KW-0067">ATP-binding</keyword>
<dbReference type="InterPro" id="IPR005467">
    <property type="entry name" value="His_kinase_dom"/>
</dbReference>
<keyword evidence="12" id="KW-1185">Reference proteome</keyword>
<evidence type="ECO:0000256" key="6">
    <source>
        <dbReference type="ARBA" id="ARBA00022777"/>
    </source>
</evidence>
<dbReference type="SMART" id="SM00388">
    <property type="entry name" value="HisKA"/>
    <property type="match status" value="1"/>
</dbReference>
<accession>A0A8H7RXH8</accession>
<proteinExistence type="predicted"/>